<evidence type="ECO:0000313" key="3">
    <source>
        <dbReference type="Proteomes" id="UP000322634"/>
    </source>
</evidence>
<keyword evidence="1" id="KW-0472">Membrane</keyword>
<feature type="transmembrane region" description="Helical" evidence="1">
    <location>
        <begin position="66"/>
        <end position="84"/>
    </location>
</feature>
<sequence>MESKAREPVSEAACALVLIAAMAASLLEKFLDGDPSRYLSYALLAAAAPAAVAVLFYSIRLGAHSWTWVVMATATVAATLANMLL</sequence>
<proteinExistence type="predicted"/>
<keyword evidence="3" id="KW-1185">Reference proteome</keyword>
<dbReference type="RefSeq" id="WP_148348384.1">
    <property type="nucleotide sequence ID" value="NZ_JBHSBF010000022.1"/>
</dbReference>
<protein>
    <submittedName>
        <fullName evidence="2">Uncharacterized protein</fullName>
    </submittedName>
</protein>
<organism evidence="2 3">
    <name type="scientific">Actinomadura syzygii</name>
    <dbReference type="NCBI Taxonomy" id="1427538"/>
    <lineage>
        <taxon>Bacteria</taxon>
        <taxon>Bacillati</taxon>
        <taxon>Actinomycetota</taxon>
        <taxon>Actinomycetes</taxon>
        <taxon>Streptosporangiales</taxon>
        <taxon>Thermomonosporaceae</taxon>
        <taxon>Actinomadura</taxon>
    </lineage>
</organism>
<name>A0A5D0UJC3_9ACTN</name>
<accession>A0A5D0UJC3</accession>
<feature type="transmembrane region" description="Helical" evidence="1">
    <location>
        <begin position="39"/>
        <end position="59"/>
    </location>
</feature>
<evidence type="ECO:0000256" key="1">
    <source>
        <dbReference type="SAM" id="Phobius"/>
    </source>
</evidence>
<gene>
    <name evidence="2" type="ORF">FXF65_04225</name>
</gene>
<evidence type="ECO:0000313" key="2">
    <source>
        <dbReference type="EMBL" id="TYC17239.1"/>
    </source>
</evidence>
<keyword evidence="1" id="KW-0812">Transmembrane</keyword>
<reference evidence="2 3" key="1">
    <citation type="submission" date="2019-08" db="EMBL/GenBank/DDBJ databases">
        <title>Actinomadura sp. nov. CYP1-5 isolated from mountain soil.</title>
        <authorList>
            <person name="Songsumanus A."/>
            <person name="Kuncharoen N."/>
            <person name="Kudo T."/>
            <person name="Yuki M."/>
            <person name="Igarashi Y."/>
            <person name="Tanasupawat S."/>
        </authorList>
    </citation>
    <scope>NUCLEOTIDE SEQUENCE [LARGE SCALE GENOMIC DNA]</scope>
    <source>
        <strain evidence="2 3">GKU157</strain>
    </source>
</reference>
<dbReference type="AlphaFoldDB" id="A0A5D0UJC3"/>
<keyword evidence="1" id="KW-1133">Transmembrane helix</keyword>
<comment type="caution">
    <text evidence="2">The sequence shown here is derived from an EMBL/GenBank/DDBJ whole genome shotgun (WGS) entry which is preliminary data.</text>
</comment>
<dbReference type="EMBL" id="VSFF01000002">
    <property type="protein sequence ID" value="TYC17239.1"/>
    <property type="molecule type" value="Genomic_DNA"/>
</dbReference>
<dbReference type="Proteomes" id="UP000322634">
    <property type="component" value="Unassembled WGS sequence"/>
</dbReference>